<organism evidence="1 2">
    <name type="scientific">Persea americana</name>
    <name type="common">Avocado</name>
    <dbReference type="NCBI Taxonomy" id="3435"/>
    <lineage>
        <taxon>Eukaryota</taxon>
        <taxon>Viridiplantae</taxon>
        <taxon>Streptophyta</taxon>
        <taxon>Embryophyta</taxon>
        <taxon>Tracheophyta</taxon>
        <taxon>Spermatophyta</taxon>
        <taxon>Magnoliopsida</taxon>
        <taxon>Magnoliidae</taxon>
        <taxon>Laurales</taxon>
        <taxon>Lauraceae</taxon>
        <taxon>Persea</taxon>
    </lineage>
</organism>
<dbReference type="Proteomes" id="UP001234297">
    <property type="component" value="Chromosome 6"/>
</dbReference>
<evidence type="ECO:0000313" key="1">
    <source>
        <dbReference type="EMBL" id="KAJ8626999.1"/>
    </source>
</evidence>
<sequence>MAGMLPGVELARRRRIHPHHEGTREPWIPRPRREPSTTALGETVLRARTRLEQKLRGSDSSRWSKKQSSKGGGSKIAAAAVVKETGGKMVSVETAVALGFFGGLVEVTVGGEEGAEARDEELALDRVACGDVSNGVEDVGVADGGVLEDFEELSGGEGLNDLADIFGSEFGGGFKEGDTVLIGLVLLRGGIHRGERRKKLLHRLDL</sequence>
<comment type="caution">
    <text evidence="1">The sequence shown here is derived from an EMBL/GenBank/DDBJ whole genome shotgun (WGS) entry which is preliminary data.</text>
</comment>
<keyword evidence="2" id="KW-1185">Reference proteome</keyword>
<gene>
    <name evidence="1" type="ORF">MRB53_020306</name>
</gene>
<evidence type="ECO:0000313" key="2">
    <source>
        <dbReference type="Proteomes" id="UP001234297"/>
    </source>
</evidence>
<reference evidence="1 2" key="1">
    <citation type="journal article" date="2022" name="Hortic Res">
        <title>A haplotype resolved chromosomal level avocado genome allows analysis of novel avocado genes.</title>
        <authorList>
            <person name="Nath O."/>
            <person name="Fletcher S.J."/>
            <person name="Hayward A."/>
            <person name="Shaw L.M."/>
            <person name="Masouleh A.K."/>
            <person name="Furtado A."/>
            <person name="Henry R.J."/>
            <person name="Mitter N."/>
        </authorList>
    </citation>
    <scope>NUCLEOTIDE SEQUENCE [LARGE SCALE GENOMIC DNA]</scope>
    <source>
        <strain evidence="2">cv. Hass</strain>
    </source>
</reference>
<proteinExistence type="predicted"/>
<accession>A0ACC2L1T7</accession>
<protein>
    <submittedName>
        <fullName evidence="1">Uncharacterized protein</fullName>
    </submittedName>
</protein>
<dbReference type="EMBL" id="CM056814">
    <property type="protein sequence ID" value="KAJ8626999.1"/>
    <property type="molecule type" value="Genomic_DNA"/>
</dbReference>
<name>A0ACC2L1T7_PERAE</name>